<proteinExistence type="predicted"/>
<keyword evidence="1" id="KW-0732">Signal</keyword>
<dbReference type="EMBL" id="JBBPCC010000001">
    <property type="protein sequence ID" value="MEK8126436.1"/>
    <property type="molecule type" value="Genomic_DNA"/>
</dbReference>
<reference evidence="2 3" key="1">
    <citation type="submission" date="2024-04" db="EMBL/GenBank/DDBJ databases">
        <title>draft genome sequnece of Paenibacillus filicis.</title>
        <authorList>
            <person name="Kim D.-U."/>
        </authorList>
    </citation>
    <scope>NUCLEOTIDE SEQUENCE [LARGE SCALE GENOMIC DNA]</scope>
    <source>
        <strain evidence="2 3">KACC14197</strain>
    </source>
</reference>
<evidence type="ECO:0000313" key="2">
    <source>
        <dbReference type="EMBL" id="MEK8126436.1"/>
    </source>
</evidence>
<evidence type="ECO:0000313" key="3">
    <source>
        <dbReference type="Proteomes" id="UP001469365"/>
    </source>
</evidence>
<sequence>MKNLFSFILILSLTLVGGWNAQPAYAAVTLDDYGQMFVEGNHDNVVDFTVTFTKQTVLYSSPQESGRTSYSLAPQTVQAIFMDGMYFKIKTSWLGEMWIRPDWPVIFNLNVESKEVVLPSETAVYDYPYSNVLGRLDPQTVQATASAAGGWLRVETSYGKETWLHPKISAPLKTVPSTTLLEVDGYLLDAYMYPNDRSRLIGEIQESHLRPFEKTAEGNWYHIQSEWGEVWVQLGPERIAIDDNQEVELPFNRDMYERAGGVKWMGVLGPQTVKASKRIGIWIKVDTWLGEVWIVDPMHEIRMKQGPSAGTV</sequence>
<feature type="chain" id="PRO_5047339033" evidence="1">
    <location>
        <begin position="27"/>
        <end position="312"/>
    </location>
</feature>
<accession>A0ABU9DDU6</accession>
<organism evidence="2 3">
    <name type="scientific">Paenibacillus filicis</name>
    <dbReference type="NCBI Taxonomy" id="669464"/>
    <lineage>
        <taxon>Bacteria</taxon>
        <taxon>Bacillati</taxon>
        <taxon>Bacillota</taxon>
        <taxon>Bacilli</taxon>
        <taxon>Bacillales</taxon>
        <taxon>Paenibacillaceae</taxon>
        <taxon>Paenibacillus</taxon>
    </lineage>
</organism>
<dbReference type="RefSeq" id="WP_341413494.1">
    <property type="nucleotide sequence ID" value="NZ_JBBPCC010000001.1"/>
</dbReference>
<protein>
    <submittedName>
        <fullName evidence="2">Uncharacterized protein</fullName>
    </submittedName>
</protein>
<evidence type="ECO:0000256" key="1">
    <source>
        <dbReference type="SAM" id="SignalP"/>
    </source>
</evidence>
<keyword evidence="3" id="KW-1185">Reference proteome</keyword>
<feature type="signal peptide" evidence="1">
    <location>
        <begin position="1"/>
        <end position="26"/>
    </location>
</feature>
<gene>
    <name evidence="2" type="ORF">WMW72_00750</name>
</gene>
<name>A0ABU9DDU6_9BACL</name>
<comment type="caution">
    <text evidence="2">The sequence shown here is derived from an EMBL/GenBank/DDBJ whole genome shotgun (WGS) entry which is preliminary data.</text>
</comment>
<dbReference type="Proteomes" id="UP001469365">
    <property type="component" value="Unassembled WGS sequence"/>
</dbReference>